<evidence type="ECO:0000259" key="1">
    <source>
        <dbReference type="Pfam" id="PF02541"/>
    </source>
</evidence>
<organism evidence="2 3">
    <name type="scientific">Candidatus Gottesmanbacteria bacterium RIFCSPHIGHO2_01_FULL_47_48</name>
    <dbReference type="NCBI Taxonomy" id="1798381"/>
    <lineage>
        <taxon>Bacteria</taxon>
        <taxon>Candidatus Gottesmaniibacteriota</taxon>
    </lineage>
</organism>
<name>A0A1F6A1D7_9BACT</name>
<evidence type="ECO:0000313" key="3">
    <source>
        <dbReference type="Proteomes" id="UP000177871"/>
    </source>
</evidence>
<dbReference type="EMBL" id="MFJK01000014">
    <property type="protein sequence ID" value="OGG18500.1"/>
    <property type="molecule type" value="Genomic_DNA"/>
</dbReference>
<dbReference type="AlphaFoldDB" id="A0A1F6A1D7"/>
<dbReference type="InterPro" id="IPR043129">
    <property type="entry name" value="ATPase_NBD"/>
</dbReference>
<dbReference type="GO" id="GO:0016462">
    <property type="term" value="F:pyrophosphatase activity"/>
    <property type="evidence" value="ECO:0007669"/>
    <property type="project" value="TreeGrafter"/>
</dbReference>
<sequence length="312" mass="35244">MRVKRYGVVDIGTLKVKLQIVEKTASGDLKTIEQSNNLTCLGVRMEENGGRPKEEYLQQTIGELGRCKQVMEKEKVDRVRVVSTHALREMGQVGKEVVELIKKKVGFQVEIISQQEEAELFYRAVLRDFRTDEDFTILDVGGGSVQILIGNRRKLKKSFLLKTGTSMLWDRFTPGHGALDFPKRAEIGKMRNYVLQQLQPVPEKIRTPIVYGSSCIIDVFAGVRLPVQDYGGSPSHPKRASVAVMEKFLGGVWRIPYDTREEMFRSPTTKYMWGIDKAFLNVVELAKRIEAPYVIPSNANINQGLLLALVEA</sequence>
<dbReference type="Gene3D" id="3.30.420.150">
    <property type="entry name" value="Exopolyphosphatase. Domain 2"/>
    <property type="match status" value="1"/>
</dbReference>
<dbReference type="PANTHER" id="PTHR30005:SF0">
    <property type="entry name" value="RETROGRADE REGULATION PROTEIN 2"/>
    <property type="match status" value="1"/>
</dbReference>
<dbReference type="InterPro" id="IPR050273">
    <property type="entry name" value="GppA/Ppx_hydrolase"/>
</dbReference>
<gene>
    <name evidence="2" type="ORF">A2721_01795</name>
</gene>
<comment type="caution">
    <text evidence="2">The sequence shown here is derived from an EMBL/GenBank/DDBJ whole genome shotgun (WGS) entry which is preliminary data.</text>
</comment>
<accession>A0A1F6A1D7</accession>
<dbReference type="PANTHER" id="PTHR30005">
    <property type="entry name" value="EXOPOLYPHOSPHATASE"/>
    <property type="match status" value="1"/>
</dbReference>
<protein>
    <recommendedName>
        <fullName evidence="1">Ppx/GppA phosphatase N-terminal domain-containing protein</fullName>
    </recommendedName>
</protein>
<dbReference type="Pfam" id="PF02541">
    <property type="entry name" value="Ppx-GppA"/>
    <property type="match status" value="1"/>
</dbReference>
<proteinExistence type="predicted"/>
<dbReference type="SUPFAM" id="SSF53067">
    <property type="entry name" value="Actin-like ATPase domain"/>
    <property type="match status" value="2"/>
</dbReference>
<dbReference type="Proteomes" id="UP000177871">
    <property type="component" value="Unassembled WGS sequence"/>
</dbReference>
<dbReference type="InterPro" id="IPR003695">
    <property type="entry name" value="Ppx_GppA_N"/>
</dbReference>
<dbReference type="STRING" id="1798381.A2721_01795"/>
<dbReference type="Gene3D" id="3.30.420.40">
    <property type="match status" value="1"/>
</dbReference>
<feature type="domain" description="Ppx/GppA phosphatase N-terminal" evidence="1">
    <location>
        <begin position="21"/>
        <end position="207"/>
    </location>
</feature>
<reference evidence="2 3" key="1">
    <citation type="journal article" date="2016" name="Nat. Commun.">
        <title>Thousands of microbial genomes shed light on interconnected biogeochemical processes in an aquifer system.</title>
        <authorList>
            <person name="Anantharaman K."/>
            <person name="Brown C.T."/>
            <person name="Hug L.A."/>
            <person name="Sharon I."/>
            <person name="Castelle C.J."/>
            <person name="Probst A.J."/>
            <person name="Thomas B.C."/>
            <person name="Singh A."/>
            <person name="Wilkins M.J."/>
            <person name="Karaoz U."/>
            <person name="Brodie E.L."/>
            <person name="Williams K.H."/>
            <person name="Hubbard S.S."/>
            <person name="Banfield J.F."/>
        </authorList>
    </citation>
    <scope>NUCLEOTIDE SEQUENCE [LARGE SCALE GENOMIC DNA]</scope>
</reference>
<evidence type="ECO:0000313" key="2">
    <source>
        <dbReference type="EMBL" id="OGG18500.1"/>
    </source>
</evidence>